<dbReference type="RefSeq" id="WP_147427617.1">
    <property type="nucleotide sequence ID" value="NZ_CP044426.1"/>
</dbReference>
<name>A0AAE6NXF1_PARPN</name>
<reference evidence="2 5" key="2">
    <citation type="submission" date="2019-01" db="EMBL/GenBank/DDBJ databases">
        <title>Complete Genome Sequence and Annotation of the Paracoccus pantotrophus type strain DSM 2944.</title>
        <authorList>
            <person name="Bockwoldt J.A."/>
            <person name="Zimmermann M."/>
            <person name="Tiso T."/>
            <person name="Blank L.M."/>
        </authorList>
    </citation>
    <scope>NUCLEOTIDE SEQUENCE [LARGE SCALE GENOMIC DNA]</scope>
    <source>
        <strain evidence="2 5">DSM 2944</strain>
    </source>
</reference>
<evidence type="ECO:0000256" key="1">
    <source>
        <dbReference type="SAM" id="Phobius"/>
    </source>
</evidence>
<evidence type="ECO:0000313" key="2">
    <source>
        <dbReference type="EMBL" id="QFG38140.1"/>
    </source>
</evidence>
<dbReference type="Proteomes" id="UP000273626">
    <property type="component" value="Unassembled WGS sequence"/>
</dbReference>
<protein>
    <submittedName>
        <fullName evidence="2">Uncharacterized protein</fullName>
    </submittedName>
</protein>
<dbReference type="AlphaFoldDB" id="A0AAE6NXF1"/>
<organism evidence="2 5">
    <name type="scientific">Paracoccus pantotrophus</name>
    <name type="common">Thiosphaera pantotropha</name>
    <dbReference type="NCBI Taxonomy" id="82367"/>
    <lineage>
        <taxon>Bacteria</taxon>
        <taxon>Pseudomonadati</taxon>
        <taxon>Pseudomonadota</taxon>
        <taxon>Alphaproteobacteria</taxon>
        <taxon>Rhodobacterales</taxon>
        <taxon>Paracoccaceae</taxon>
        <taxon>Paracoccus</taxon>
    </lineage>
</organism>
<dbReference type="EMBL" id="CP044426">
    <property type="protein sequence ID" value="QFG38140.1"/>
    <property type="molecule type" value="Genomic_DNA"/>
</dbReference>
<evidence type="ECO:0000313" key="4">
    <source>
        <dbReference type="Proteomes" id="UP000273626"/>
    </source>
</evidence>
<keyword evidence="1" id="KW-0812">Transmembrane</keyword>
<dbReference type="Proteomes" id="UP000326453">
    <property type="component" value="Chromosome 1"/>
</dbReference>
<accession>A0AAE6NXF1</accession>
<keyword evidence="4" id="KW-1185">Reference proteome</keyword>
<dbReference type="GeneID" id="51372686"/>
<keyword evidence="1" id="KW-0472">Membrane</keyword>
<reference evidence="3 4" key="1">
    <citation type="submission" date="2018-10" db="EMBL/GenBank/DDBJ databases">
        <title>Genomic Encyclopedia of Archaeal and Bacterial Type Strains, Phase II (KMG-II): from individual species to whole genera.</title>
        <authorList>
            <person name="Goeker M."/>
        </authorList>
    </citation>
    <scope>NUCLEOTIDE SEQUENCE [LARGE SCALE GENOMIC DNA]</scope>
    <source>
        <strain evidence="4">ATCC 35512 / DSM 2944 / CIP 106514 / LMD 82.5 / NBRC 102493 / NCCB 82005 / GB17</strain>
        <strain evidence="3">DSM 2944</strain>
    </source>
</reference>
<evidence type="ECO:0000313" key="5">
    <source>
        <dbReference type="Proteomes" id="UP000326453"/>
    </source>
</evidence>
<keyword evidence="1" id="KW-1133">Transmembrane helix</keyword>
<proteinExistence type="predicted"/>
<dbReference type="EMBL" id="RBLI01000001">
    <property type="protein sequence ID" value="RKS51357.1"/>
    <property type="molecule type" value="Genomic_DNA"/>
</dbReference>
<dbReference type="KEGG" id="ppan:ESD82_19000"/>
<gene>
    <name evidence="3" type="ORF">BDE18_0603</name>
    <name evidence="2" type="ORF">ESD82_19000</name>
</gene>
<sequence length="73" mass="8264">MTAFLAIIYLAFGLFWWQRIVITCPAPNQPEEWRSDLIGADARSDVALLVAKGTFILLWPLALGFGWLSARFH</sequence>
<feature type="transmembrane region" description="Helical" evidence="1">
    <location>
        <begin position="47"/>
        <end position="68"/>
    </location>
</feature>
<evidence type="ECO:0000313" key="3">
    <source>
        <dbReference type="EMBL" id="RKS51357.1"/>
    </source>
</evidence>